<evidence type="ECO:0000259" key="3">
    <source>
        <dbReference type="Pfam" id="PF19040"/>
    </source>
</evidence>
<dbReference type="Pfam" id="PF19040">
    <property type="entry name" value="SGNH"/>
    <property type="match status" value="1"/>
</dbReference>
<sequence length="467" mass="54139">MNKKWSADDIYNLRVPSCDYESLGTAFGVCRHKLLNTTTGKYKLMMIGNSWAPNHGTIVFEECGYKAKSLVQVAVSACEALYNTTDYRCNHSVEMFREKVKNEQPDYLFIFSRFINIGDPMTVSKIEDDPIYREMMFNAEQLSKSVKYKIFIMHQIPRANLTMLSEIVDQVKGNKDLVAFDKSLIVRDAEIARLRYEKLVSGCPKCELFDYKPQFFNETTGTWRFYDERNHGLTYLTQGLHLRGYLDRFAEHILSRDYIETTATVILLKMSNGKRQDLQGIRGVAIISVILFHFLPSIFPNGYIGVDEFFVLSGYLMCQLLINQKKKKKKKNKESSDIFIFYIRRLKRILPLYFLILFLSIISIFTLFPFESIHLNVISAKNAALFISNRPKTEDEDYFQMVCCTRNASRHGKGANNLESCCEALKVYNRIENQFRTQKKIKIEKSANSPKMRQITKNAPTGKIILF</sequence>
<protein>
    <submittedName>
        <fullName evidence="5">Acyl_transf_3 domain-containing protein</fullName>
    </submittedName>
</protein>
<dbReference type="InterPro" id="IPR043968">
    <property type="entry name" value="SGNH"/>
</dbReference>
<dbReference type="PANTHER" id="PTHR23028:SF127">
    <property type="entry name" value="ACYL_TRANSF_3 DOMAIN-CONTAINING PROTEIN-RELATED"/>
    <property type="match status" value="1"/>
</dbReference>
<dbReference type="GO" id="GO:0000271">
    <property type="term" value="P:polysaccharide biosynthetic process"/>
    <property type="evidence" value="ECO:0007669"/>
    <property type="project" value="TreeGrafter"/>
</dbReference>
<evidence type="ECO:0000256" key="1">
    <source>
        <dbReference type="SAM" id="Phobius"/>
    </source>
</evidence>
<dbReference type="GO" id="GO:0016747">
    <property type="term" value="F:acyltransferase activity, transferring groups other than amino-acyl groups"/>
    <property type="evidence" value="ECO:0007669"/>
    <property type="project" value="InterPro"/>
</dbReference>
<dbReference type="InterPro" id="IPR050879">
    <property type="entry name" value="Acyltransferase_3"/>
</dbReference>
<evidence type="ECO:0000313" key="4">
    <source>
        <dbReference type="Proteomes" id="UP000095282"/>
    </source>
</evidence>
<evidence type="ECO:0000313" key="5">
    <source>
        <dbReference type="WBParaSite" id="Csp11.Scaffold629.g9541.t2"/>
    </source>
</evidence>
<dbReference type="PANTHER" id="PTHR23028">
    <property type="entry name" value="ACETYLTRANSFERASE"/>
    <property type="match status" value="1"/>
</dbReference>
<dbReference type="AlphaFoldDB" id="A0A1I7UI16"/>
<accession>A0A1I7UI16</accession>
<keyword evidence="4" id="KW-1185">Reference proteome</keyword>
<feature type="transmembrane region" description="Helical" evidence="1">
    <location>
        <begin position="350"/>
        <end position="370"/>
    </location>
</feature>
<name>A0A1I7UI16_9PELO</name>
<feature type="transmembrane region" description="Helical" evidence="1">
    <location>
        <begin position="279"/>
        <end position="296"/>
    </location>
</feature>
<keyword evidence="1" id="KW-0812">Transmembrane</keyword>
<dbReference type="WBParaSite" id="Csp11.Scaffold629.g9541.t2">
    <property type="protein sequence ID" value="Csp11.Scaffold629.g9541.t2"/>
    <property type="gene ID" value="Csp11.Scaffold629.g9541"/>
</dbReference>
<reference evidence="5" key="1">
    <citation type="submission" date="2016-11" db="UniProtKB">
        <authorList>
            <consortium name="WormBaseParasite"/>
        </authorList>
    </citation>
    <scope>IDENTIFICATION</scope>
</reference>
<dbReference type="Pfam" id="PF01757">
    <property type="entry name" value="Acyl_transf_3"/>
    <property type="match status" value="1"/>
</dbReference>
<dbReference type="GO" id="GO:0016020">
    <property type="term" value="C:membrane"/>
    <property type="evidence" value="ECO:0007669"/>
    <property type="project" value="TreeGrafter"/>
</dbReference>
<evidence type="ECO:0000259" key="2">
    <source>
        <dbReference type="Pfam" id="PF01757"/>
    </source>
</evidence>
<proteinExistence type="predicted"/>
<keyword evidence="1" id="KW-0472">Membrane</keyword>
<feature type="domain" description="Acyltransferase 3" evidence="2">
    <location>
        <begin position="277"/>
        <end position="380"/>
    </location>
</feature>
<dbReference type="Proteomes" id="UP000095282">
    <property type="component" value="Unplaced"/>
</dbReference>
<feature type="domain" description="SGNH" evidence="3">
    <location>
        <begin position="18"/>
        <end position="231"/>
    </location>
</feature>
<organism evidence="4 5">
    <name type="scientific">Caenorhabditis tropicalis</name>
    <dbReference type="NCBI Taxonomy" id="1561998"/>
    <lineage>
        <taxon>Eukaryota</taxon>
        <taxon>Metazoa</taxon>
        <taxon>Ecdysozoa</taxon>
        <taxon>Nematoda</taxon>
        <taxon>Chromadorea</taxon>
        <taxon>Rhabditida</taxon>
        <taxon>Rhabditina</taxon>
        <taxon>Rhabditomorpha</taxon>
        <taxon>Rhabditoidea</taxon>
        <taxon>Rhabditidae</taxon>
        <taxon>Peloderinae</taxon>
        <taxon>Caenorhabditis</taxon>
    </lineage>
</organism>
<keyword evidence="1" id="KW-1133">Transmembrane helix</keyword>
<feature type="transmembrane region" description="Helical" evidence="1">
    <location>
        <begin position="302"/>
        <end position="322"/>
    </location>
</feature>
<dbReference type="InterPro" id="IPR002656">
    <property type="entry name" value="Acyl_transf_3_dom"/>
</dbReference>